<evidence type="ECO:0000256" key="1">
    <source>
        <dbReference type="ARBA" id="ARBA00004448"/>
    </source>
</evidence>
<evidence type="ECO:0000256" key="6">
    <source>
        <dbReference type="ARBA" id="ARBA00022946"/>
    </source>
</evidence>
<dbReference type="SUPFAM" id="SSF81343">
    <property type="entry name" value="Fumarate reductase respiratory complex transmembrane subunits"/>
    <property type="match status" value="1"/>
</dbReference>
<dbReference type="GO" id="GO:0046872">
    <property type="term" value="F:metal ion binding"/>
    <property type="evidence" value="ECO:0007669"/>
    <property type="project" value="UniProtKB-KW"/>
</dbReference>
<evidence type="ECO:0000256" key="10">
    <source>
        <dbReference type="PIRSR" id="PIRSR607992-1"/>
    </source>
</evidence>
<evidence type="ECO:0000256" key="7">
    <source>
        <dbReference type="ARBA" id="ARBA00022989"/>
    </source>
</evidence>
<keyword evidence="5 12" id="KW-0999">Mitochondrion inner membrane</keyword>
<evidence type="ECO:0000256" key="5">
    <source>
        <dbReference type="ARBA" id="ARBA00022792"/>
    </source>
</evidence>
<dbReference type="GO" id="GO:0048039">
    <property type="term" value="F:ubiquinone binding"/>
    <property type="evidence" value="ECO:0007669"/>
    <property type="project" value="TreeGrafter"/>
</dbReference>
<dbReference type="GO" id="GO:0006099">
    <property type="term" value="P:tricarboxylic acid cycle"/>
    <property type="evidence" value="ECO:0007669"/>
    <property type="project" value="TreeGrafter"/>
</dbReference>
<evidence type="ECO:0000256" key="12">
    <source>
        <dbReference type="RuleBase" id="RU364031"/>
    </source>
</evidence>
<proteinExistence type="inferred from homology"/>
<dbReference type="Proteomes" id="UP000660262">
    <property type="component" value="Unassembled WGS sequence"/>
</dbReference>
<sequence length="110" mass="11178">MSFAAADVIISPKLYHYSGIALAALTPACLAAPSVVSPPLEVGLAVAAPLHAWVGLNYIISDYVPLAARGAVRLGTLGITGVSIVGLAKLAVNGPGIVNTAKMLWKSKSK</sequence>
<dbReference type="GO" id="GO:0005743">
    <property type="term" value="C:mitochondrial inner membrane"/>
    <property type="evidence" value="ECO:0007669"/>
    <property type="project" value="UniProtKB-SubCell"/>
</dbReference>
<dbReference type="OrthoDB" id="18577at2759"/>
<protein>
    <recommendedName>
        <fullName evidence="12">Succinate dehydrogenase [ubiquinone] cytochrome b small subunit</fullName>
    </recommendedName>
</protein>
<comment type="subcellular location">
    <subcellularLocation>
        <location evidence="1 12">Mitochondrion inner membrane</location>
        <topology evidence="1 12">Multi-pass membrane protein</topology>
    </subcellularLocation>
</comment>
<dbReference type="PANTHER" id="PTHR13337:SF2">
    <property type="entry name" value="SUCCINATE DEHYDROGENASE [UBIQUINONE] CYTOCHROME B SMALL SUBUNIT, MITOCHONDRIAL"/>
    <property type="match status" value="1"/>
</dbReference>
<organism evidence="13 14">
    <name type="scientific">Pycnococcus provasolii</name>
    <dbReference type="NCBI Taxonomy" id="41880"/>
    <lineage>
        <taxon>Eukaryota</taxon>
        <taxon>Viridiplantae</taxon>
        <taxon>Chlorophyta</taxon>
        <taxon>Pseudoscourfieldiophyceae</taxon>
        <taxon>Pseudoscourfieldiales</taxon>
        <taxon>Pycnococcaceae</taxon>
        <taxon>Pycnococcus</taxon>
    </lineage>
</organism>
<evidence type="ECO:0000256" key="11">
    <source>
        <dbReference type="PIRSR" id="PIRSR607992-2"/>
    </source>
</evidence>
<evidence type="ECO:0000256" key="3">
    <source>
        <dbReference type="ARBA" id="ARBA00022448"/>
    </source>
</evidence>
<evidence type="ECO:0000313" key="14">
    <source>
        <dbReference type="Proteomes" id="UP000660262"/>
    </source>
</evidence>
<keyword evidence="14" id="KW-1185">Reference proteome</keyword>
<dbReference type="GO" id="GO:0006121">
    <property type="term" value="P:mitochondrial electron transport, succinate to ubiquinone"/>
    <property type="evidence" value="ECO:0007669"/>
    <property type="project" value="TreeGrafter"/>
</dbReference>
<gene>
    <name evidence="13" type="ORF">PPROV_000259000</name>
</gene>
<keyword evidence="9 12" id="KW-0472">Membrane</keyword>
<comment type="caution">
    <text evidence="13">The sequence shown here is derived from an EMBL/GenBank/DDBJ whole genome shotgun (WGS) entry which is preliminary data.</text>
</comment>
<name>A0A830H971_9CHLO</name>
<keyword evidence="4" id="KW-0812">Transmembrane</keyword>
<dbReference type="InterPro" id="IPR034804">
    <property type="entry name" value="SQR/QFR_C/D"/>
</dbReference>
<feature type="binding site" evidence="10">
    <location>
        <position position="63"/>
    </location>
    <ligand>
        <name>a ubiquinone</name>
        <dbReference type="ChEBI" id="CHEBI:16389"/>
        <note>ligand shared with IP/SDHB</note>
    </ligand>
</feature>
<accession>A0A830H971</accession>
<dbReference type="AlphaFoldDB" id="A0A830H971"/>
<reference evidence="13" key="1">
    <citation type="submission" date="2020-10" db="EMBL/GenBank/DDBJ databases">
        <title>Unveiling of a novel bifunctional photoreceptor, Dualchrome1, isolated from a cosmopolitan green alga.</title>
        <authorList>
            <person name="Suzuki S."/>
            <person name="Kawachi M."/>
        </authorList>
    </citation>
    <scope>NUCLEOTIDE SEQUENCE</scope>
    <source>
        <strain evidence="13">NIES 2893</strain>
    </source>
</reference>
<evidence type="ECO:0000313" key="13">
    <source>
        <dbReference type="EMBL" id="GHP03836.1"/>
    </source>
</evidence>
<keyword evidence="8 12" id="KW-0496">Mitochondrion</keyword>
<dbReference type="Gene3D" id="1.20.1300.10">
    <property type="entry name" value="Fumarate reductase/succinate dehydrogenase, transmembrane subunit"/>
    <property type="match status" value="1"/>
</dbReference>
<evidence type="ECO:0000256" key="2">
    <source>
        <dbReference type="ARBA" id="ARBA00007294"/>
    </source>
</evidence>
<evidence type="ECO:0000256" key="9">
    <source>
        <dbReference type="ARBA" id="ARBA00023136"/>
    </source>
</evidence>
<dbReference type="Pfam" id="PF05328">
    <property type="entry name" value="CybS"/>
    <property type="match status" value="1"/>
</dbReference>
<dbReference type="InterPro" id="IPR007992">
    <property type="entry name" value="CybS"/>
</dbReference>
<comment type="similarity">
    <text evidence="2 12">Belongs to the CybS family.</text>
</comment>
<keyword evidence="11" id="KW-0408">Iron</keyword>
<keyword evidence="11" id="KW-0479">Metal-binding</keyword>
<keyword evidence="7" id="KW-1133">Transmembrane helix</keyword>
<dbReference type="GO" id="GO:0020037">
    <property type="term" value="F:heme binding"/>
    <property type="evidence" value="ECO:0007669"/>
    <property type="project" value="TreeGrafter"/>
</dbReference>
<keyword evidence="6 12" id="KW-0809">Transit peptide</keyword>
<dbReference type="EMBL" id="BNJQ01000006">
    <property type="protein sequence ID" value="GHP03836.1"/>
    <property type="molecule type" value="Genomic_DNA"/>
</dbReference>
<evidence type="ECO:0000256" key="4">
    <source>
        <dbReference type="ARBA" id="ARBA00022692"/>
    </source>
</evidence>
<evidence type="ECO:0000256" key="8">
    <source>
        <dbReference type="ARBA" id="ARBA00023128"/>
    </source>
</evidence>
<dbReference type="PANTHER" id="PTHR13337">
    <property type="entry name" value="SUCCINATE DEHYDROGENASE"/>
    <property type="match status" value="1"/>
</dbReference>
<feature type="binding site" description="axial binding residue" evidence="11">
    <location>
        <position position="51"/>
    </location>
    <ligand>
        <name>heme b</name>
        <dbReference type="ChEBI" id="CHEBI:60344"/>
        <note>ligand shared with SDHC</note>
    </ligand>
    <ligandPart>
        <name>Fe</name>
        <dbReference type="ChEBI" id="CHEBI:18248"/>
    </ligandPart>
</feature>
<keyword evidence="3" id="KW-0813">Transport</keyword>